<proteinExistence type="predicted"/>
<keyword evidence="1" id="KW-0472">Membrane</keyword>
<protein>
    <submittedName>
        <fullName evidence="2">Multidrug transporter MatE</fullName>
    </submittedName>
</protein>
<name>A0A2P7U1S6_9NEIS</name>
<evidence type="ECO:0000313" key="3">
    <source>
        <dbReference type="Proteomes" id="UP000241868"/>
    </source>
</evidence>
<keyword evidence="1" id="KW-0812">Transmembrane</keyword>
<sequence length="105" mass="12075">MLEAFVLAFWLIWSANRDIYPLTESLWFTILAAIIRQLIAFAMPEIDGYWAALNGILWVYVAAVFMMVNRFSNGFMTTLVMAPIAGIGYFQLLQYLPDWVNGWLS</sequence>
<dbReference type="RefSeq" id="WP_106740631.1">
    <property type="nucleotide sequence ID" value="NZ_PXYY01000012.1"/>
</dbReference>
<comment type="caution">
    <text evidence="2">The sequence shown here is derived from an EMBL/GenBank/DDBJ whole genome shotgun (WGS) entry which is preliminary data.</text>
</comment>
<reference evidence="2 3" key="1">
    <citation type="submission" date="2018-03" db="EMBL/GenBank/DDBJ databases">
        <title>Neisseria weixii sp. nov., isolated from the intestinal contents of Tibetan Plateau pika (Ochotona curzoniae) in Yushu, Qinghai Province, China.</title>
        <authorList>
            <person name="Gui Z."/>
        </authorList>
    </citation>
    <scope>NUCLEOTIDE SEQUENCE [LARGE SCALE GENOMIC DNA]</scope>
    <source>
        <strain evidence="2 3">ATCC 51483</strain>
    </source>
</reference>
<evidence type="ECO:0000313" key="2">
    <source>
        <dbReference type="EMBL" id="PSJ80927.1"/>
    </source>
</evidence>
<dbReference type="OrthoDB" id="8611558at2"/>
<dbReference type="AlphaFoldDB" id="A0A2P7U1S6"/>
<gene>
    <name evidence="2" type="ORF">C7N83_03330</name>
</gene>
<feature type="transmembrane region" description="Helical" evidence="1">
    <location>
        <begin position="48"/>
        <end position="68"/>
    </location>
</feature>
<evidence type="ECO:0000256" key="1">
    <source>
        <dbReference type="SAM" id="Phobius"/>
    </source>
</evidence>
<dbReference type="EMBL" id="PXYY01000012">
    <property type="protein sequence ID" value="PSJ80927.1"/>
    <property type="molecule type" value="Genomic_DNA"/>
</dbReference>
<organism evidence="2 3">
    <name type="scientific">Neisseria iguanae</name>
    <dbReference type="NCBI Taxonomy" id="90242"/>
    <lineage>
        <taxon>Bacteria</taxon>
        <taxon>Pseudomonadati</taxon>
        <taxon>Pseudomonadota</taxon>
        <taxon>Betaproteobacteria</taxon>
        <taxon>Neisseriales</taxon>
        <taxon>Neisseriaceae</taxon>
        <taxon>Neisseria</taxon>
    </lineage>
</organism>
<dbReference type="Proteomes" id="UP000241868">
    <property type="component" value="Unassembled WGS sequence"/>
</dbReference>
<feature type="transmembrane region" description="Helical" evidence="1">
    <location>
        <begin position="75"/>
        <end position="96"/>
    </location>
</feature>
<keyword evidence="1" id="KW-1133">Transmembrane helix</keyword>
<keyword evidence="3" id="KW-1185">Reference proteome</keyword>
<accession>A0A2P7U1S6</accession>